<evidence type="ECO:0000313" key="2">
    <source>
        <dbReference type="Proteomes" id="UP001201273"/>
    </source>
</evidence>
<protein>
    <submittedName>
        <fullName evidence="1">Uncharacterized protein</fullName>
    </submittedName>
</protein>
<evidence type="ECO:0000313" key="1">
    <source>
        <dbReference type="EMBL" id="MCE2594475.1"/>
    </source>
</evidence>
<proteinExistence type="predicted"/>
<dbReference type="EMBL" id="JAIMJA010000005">
    <property type="protein sequence ID" value="MCE2594475.1"/>
    <property type="molecule type" value="Genomic_DNA"/>
</dbReference>
<comment type="caution">
    <text evidence="1">The sequence shown here is derived from an EMBL/GenBank/DDBJ whole genome shotgun (WGS) entry which is preliminary data.</text>
</comment>
<dbReference type="RefSeq" id="WP_233052016.1">
    <property type="nucleotide sequence ID" value="NZ_JAIMJA010000005.1"/>
</dbReference>
<accession>A0ABS8W7L2</accession>
<dbReference type="InterPro" id="IPR016161">
    <property type="entry name" value="Ald_DH/histidinol_DH"/>
</dbReference>
<organism evidence="1 2">
    <name type="scientific">Motilimonas cestriensis</name>
    <dbReference type="NCBI Taxonomy" id="2742685"/>
    <lineage>
        <taxon>Bacteria</taxon>
        <taxon>Pseudomonadati</taxon>
        <taxon>Pseudomonadota</taxon>
        <taxon>Gammaproteobacteria</taxon>
        <taxon>Alteromonadales</taxon>
        <taxon>Alteromonadales genera incertae sedis</taxon>
        <taxon>Motilimonas</taxon>
    </lineage>
</organism>
<keyword evidence="2" id="KW-1185">Reference proteome</keyword>
<reference evidence="1 2" key="1">
    <citation type="journal article" date="2022" name="Environ. Microbiol. Rep.">
        <title>Eco-phylogenetic analyses reveal divergent evolution of vitamin B12 metabolism in the marine bacterial family 'Psychromonadaceae'.</title>
        <authorList>
            <person name="Jin X."/>
            <person name="Yang Y."/>
            <person name="Cao H."/>
            <person name="Gao B."/>
            <person name="Zhao Z."/>
        </authorList>
    </citation>
    <scope>NUCLEOTIDE SEQUENCE [LARGE SCALE GENOMIC DNA]</scope>
    <source>
        <strain evidence="1 2">MKS20</strain>
    </source>
</reference>
<name>A0ABS8W7L2_9GAMM</name>
<dbReference type="Proteomes" id="UP001201273">
    <property type="component" value="Unassembled WGS sequence"/>
</dbReference>
<gene>
    <name evidence="1" type="ORF">K6Y31_06580</name>
</gene>
<dbReference type="SUPFAM" id="SSF53720">
    <property type="entry name" value="ALDH-like"/>
    <property type="match status" value="1"/>
</dbReference>
<sequence>MSDPWQAAFAQFQIWGKYPQNQRDHVLRSWISELPSHIEHLKLSSEAQQAIDEICLCGEYFCTLAELNFNMQTLTGITGERNELHFHGKGIFTVGELDQTKPSLCNFTRLINLTVAALLCGNSVLLHYIHPLEKWQKCLLISLSKSLPNDLLQLTSRLDWLQMNRHSRLTGVAFIEHSKPNETAQFRRLLSQRTGPIICQVSVSHQASLEQVFHPECLLPFISETCISQNCTAIGGNIELLSR</sequence>